<comment type="pathway">
    <text evidence="9">Amino-acid biosynthesis; L-methionine biosynthesis via salvage pathway; L-methionine from S-methyl-5-thio-alpha-D-ribose 1-phosphate: step 2/6.</text>
</comment>
<reference evidence="12" key="1">
    <citation type="submission" date="2025-08" db="UniProtKB">
        <authorList>
            <consortium name="RefSeq"/>
        </authorList>
    </citation>
    <scope>IDENTIFICATION</scope>
    <source>
        <strain evidence="12">OHB3-1</strain>
    </source>
</reference>
<dbReference type="HAMAP" id="MF_03117">
    <property type="entry name" value="Salvage_MtnC_euk"/>
    <property type="match status" value="1"/>
</dbReference>
<keyword evidence="5 9" id="KW-0460">Magnesium</keyword>
<feature type="binding site" evidence="9">
    <location>
        <position position="471"/>
    </location>
    <ligand>
        <name>Mg(2+)</name>
        <dbReference type="ChEBI" id="CHEBI:18420"/>
    </ligand>
</feature>
<dbReference type="InterPro" id="IPR023214">
    <property type="entry name" value="HAD_sf"/>
</dbReference>
<dbReference type="HAMAP" id="MF_03118">
    <property type="entry name" value="Salvage_MtnBC"/>
    <property type="match status" value="1"/>
</dbReference>
<dbReference type="GO" id="GO:0019509">
    <property type="term" value="P:L-methionine salvage from methylthioadenosine"/>
    <property type="evidence" value="ECO:0007669"/>
    <property type="project" value="UniProtKB-UniRule"/>
</dbReference>
<dbReference type="InterPro" id="IPR001303">
    <property type="entry name" value="Aldolase_II/adducin_N"/>
</dbReference>
<evidence type="ECO:0000259" key="10">
    <source>
        <dbReference type="SMART" id="SM01007"/>
    </source>
</evidence>
<keyword evidence="2 9" id="KW-0479">Metal-binding</keyword>
<keyword evidence="3 9" id="KW-0378">Hydrolase</keyword>
<comment type="cofactor">
    <cofactor evidence="9">
        <name>Mg(2+)</name>
        <dbReference type="ChEBI" id="CHEBI:18420"/>
    </cofactor>
    <text evidence="9">Binds 1 Mg(2+) ion per subunit.</text>
</comment>
<evidence type="ECO:0000256" key="6">
    <source>
        <dbReference type="ARBA" id="ARBA00023167"/>
    </source>
</evidence>
<dbReference type="SUPFAM" id="SSF53639">
    <property type="entry name" value="AraD/HMP-PK domain-like"/>
    <property type="match status" value="1"/>
</dbReference>
<dbReference type="InterPro" id="IPR027505">
    <property type="entry name" value="MtnB_viridiplantae"/>
</dbReference>
<dbReference type="UniPathway" id="UPA00904">
    <property type="reaction ID" value="UER00875"/>
</dbReference>
<dbReference type="InterPro" id="IPR023943">
    <property type="entry name" value="Enolase-ppase_E1"/>
</dbReference>
<dbReference type="Pfam" id="PF00596">
    <property type="entry name" value="Aldolase_II"/>
    <property type="match status" value="1"/>
</dbReference>
<keyword evidence="7 9" id="KW-0456">Lyase</keyword>
<comment type="catalytic activity">
    <reaction evidence="9">
        <text>5-(methylsulfanyl)-D-ribulose 1-phosphate = 5-methylsulfanyl-2,3-dioxopentyl phosphate + H2O</text>
        <dbReference type="Rhea" id="RHEA:15549"/>
        <dbReference type="ChEBI" id="CHEBI:15377"/>
        <dbReference type="ChEBI" id="CHEBI:58548"/>
        <dbReference type="ChEBI" id="CHEBI:58828"/>
        <dbReference type="EC" id="4.2.1.109"/>
    </reaction>
</comment>
<evidence type="ECO:0000256" key="9">
    <source>
        <dbReference type="HAMAP-Rule" id="MF_03118"/>
    </source>
</evidence>
<dbReference type="Gene3D" id="3.40.50.1000">
    <property type="entry name" value="HAD superfamily/HAD-like"/>
    <property type="match status" value="1"/>
</dbReference>
<feature type="binding site" evidence="9">
    <location>
        <position position="133"/>
    </location>
    <ligand>
        <name>Zn(2+)</name>
        <dbReference type="ChEBI" id="CHEBI:29105"/>
    </ligand>
</feature>
<dbReference type="InterPro" id="IPR027511">
    <property type="entry name" value="ENOPH1_eukaryotes"/>
</dbReference>
<feature type="domain" description="Class II aldolase/adducin N-terminal" evidence="10">
    <location>
        <begin position="32"/>
        <end position="235"/>
    </location>
</feature>
<feature type="region of interest" description="Methylthioribulose-1-phosphate dehydratase" evidence="9">
    <location>
        <begin position="1"/>
        <end position="243"/>
    </location>
</feature>
<comment type="similarity">
    <text evidence="9">In the N-terminal section; belongs to the aldolase class II family. MtnB subfamily.</text>
</comment>
<dbReference type="FunFam" id="3.40.225.10:FF:000010">
    <property type="entry name" value="Probable bifunctional methylthioribulose-1-phosphate dehydratase/enolase-phosphatase E1"/>
    <property type="match status" value="1"/>
</dbReference>
<comment type="cofactor">
    <cofactor evidence="9">
        <name>Zn(2+)</name>
        <dbReference type="ChEBI" id="CHEBI:29105"/>
    </cofactor>
    <text evidence="9">Binds 1 zinc ion per subunit.</text>
</comment>
<dbReference type="SFLD" id="SFLDS00003">
    <property type="entry name" value="Haloacid_Dehalogenase"/>
    <property type="match status" value="1"/>
</dbReference>
<dbReference type="Proteomes" id="UP000504603">
    <property type="component" value="Unplaced"/>
</dbReference>
<evidence type="ECO:0000256" key="5">
    <source>
        <dbReference type="ARBA" id="ARBA00022842"/>
    </source>
</evidence>
<feature type="binding site" evidence="9">
    <location>
        <position position="278"/>
    </location>
    <ligand>
        <name>Mg(2+)</name>
        <dbReference type="ChEBI" id="CHEBI:18420"/>
    </ligand>
</feature>
<dbReference type="OrthoDB" id="191080at2759"/>
<feature type="active site" description="Proton donor/acceptor; for methylthioribulose-1-phosphate dehydratase activity" evidence="9">
    <location>
        <position position="158"/>
    </location>
</feature>
<comment type="catalytic activity">
    <reaction evidence="9">
        <text>5-methylsulfanyl-2,3-dioxopentyl phosphate + H2O = 1,2-dihydroxy-5-(methylsulfanyl)pent-1-en-3-one + phosphate</text>
        <dbReference type="Rhea" id="RHEA:21700"/>
        <dbReference type="ChEBI" id="CHEBI:15377"/>
        <dbReference type="ChEBI" id="CHEBI:43474"/>
        <dbReference type="ChEBI" id="CHEBI:49252"/>
        <dbReference type="ChEBI" id="CHEBI:58828"/>
        <dbReference type="EC" id="3.1.3.77"/>
    </reaction>
</comment>
<dbReference type="SMART" id="SM01007">
    <property type="entry name" value="Aldolase_II"/>
    <property type="match status" value="1"/>
</dbReference>
<dbReference type="RefSeq" id="XP_022139531.1">
    <property type="nucleotide sequence ID" value="XM_022283839.1"/>
</dbReference>
<dbReference type="CDD" id="cd01629">
    <property type="entry name" value="HAD_EP"/>
    <property type="match status" value="1"/>
</dbReference>
<dbReference type="KEGG" id="mcha:111010423"/>
<dbReference type="Gene3D" id="1.10.720.60">
    <property type="match status" value="1"/>
</dbReference>
<dbReference type="SFLD" id="SFLDG01133">
    <property type="entry name" value="C1.5.4:_Enolase-phosphatase_Li"/>
    <property type="match status" value="1"/>
</dbReference>
<dbReference type="SFLD" id="SFLDG01129">
    <property type="entry name" value="C1.5:_HAD__Beta-PGM__Phosphata"/>
    <property type="match status" value="1"/>
</dbReference>
<dbReference type="GO" id="GO:0008270">
    <property type="term" value="F:zinc ion binding"/>
    <property type="evidence" value="ECO:0007669"/>
    <property type="project" value="UniProtKB-UniRule"/>
</dbReference>
<gene>
    <name evidence="12" type="primary">LOC111010423</name>
</gene>
<dbReference type="GO" id="GO:0046570">
    <property type="term" value="F:methylthioribulose 1-phosphate dehydratase activity"/>
    <property type="evidence" value="ECO:0007669"/>
    <property type="project" value="UniProtKB-UniRule"/>
</dbReference>
<feature type="binding site" evidence="9">
    <location>
        <position position="115"/>
    </location>
    <ligand>
        <name>substrate</name>
        <label>1</label>
        <note>for methylthioribulose-1-phosphate dehydratase activity</note>
    </ligand>
</feature>
<dbReference type="GO" id="GO:0043874">
    <property type="term" value="F:acireductone synthase activity"/>
    <property type="evidence" value="ECO:0007669"/>
    <property type="project" value="UniProtKB-EC"/>
</dbReference>
<dbReference type="NCBIfam" id="TIGR01549">
    <property type="entry name" value="HAD-SF-IA-v1"/>
    <property type="match status" value="1"/>
</dbReference>
<accession>A0A6J1CCY8</accession>
<feature type="binding site" evidence="9">
    <location>
        <position position="276"/>
    </location>
    <ligand>
        <name>Mg(2+)</name>
        <dbReference type="ChEBI" id="CHEBI:18420"/>
    </ligand>
</feature>
<dbReference type="InterPro" id="IPR027514">
    <property type="entry name" value="Salvage_MtnB_euk"/>
</dbReference>
<keyword evidence="11" id="KW-1185">Reference proteome</keyword>
<dbReference type="GO" id="GO:0000287">
    <property type="term" value="F:magnesium ion binding"/>
    <property type="evidence" value="ECO:0007669"/>
    <property type="project" value="UniProtKB-UniRule"/>
</dbReference>
<feature type="binding site" evidence="9">
    <location>
        <begin position="411"/>
        <end position="412"/>
    </location>
    <ligand>
        <name>substrate</name>
        <label>2</label>
        <note>for enolase-phosphatase activity</note>
    </ligand>
</feature>
<dbReference type="SUPFAM" id="SSF56784">
    <property type="entry name" value="HAD-like"/>
    <property type="match status" value="1"/>
</dbReference>
<feature type="binding site" evidence="9">
    <location>
        <position position="135"/>
    </location>
    <ligand>
        <name>Zn(2+)</name>
        <dbReference type="ChEBI" id="CHEBI:29105"/>
    </ligand>
</feature>
<dbReference type="InterPro" id="IPR006439">
    <property type="entry name" value="HAD-SF_hydro_IA"/>
</dbReference>
<sequence>MAAASEVGANGEKTATTSLDYLESKVVHETKALLSELCRHFYGLGWVSGTGGSITIKVHDDAIPKHNQLVVMSPSGVQKERMAPEDMYVLSPDGSILSSPTAKPYPHKPPKCSDCGPLFMKAYQMRDAGAVIHSHGIESCLATMINPSSKEFRITHMEMIKGIKGHGYYDELVIPIIENTAYEYELTESLAKAIEAYPKTTAVLVRNHGIYVWGDSWIHAKTQAECYHYLFDAAIKLYQLGLDWSTPNHGPLQNLKEVVVGGCNNEASSKHCIVLDIEGTTTPISFVTDVLFPYACNNVRKHLSLTFDTAETKEDIKLLRSQVQDDLEKGVAGAVPIPLDDSAKEEVVAALVANVEAMIKADRKIPALKQLQGHIWETGFENNELKGEVFEDVPRALERWHASGIKVYIYSSGSRLAQRLLFGNTKYGDLRKYLSGYFDTSVGNKRETRSYVEIRESVGVDKPSEILFVTDVFQEAVAAKAAGLDVNISIRPGNAPLPDNHGFKTIQSFSEI</sequence>
<dbReference type="InterPro" id="IPR036409">
    <property type="entry name" value="Aldolase_II/adducin_N_sf"/>
</dbReference>
<comment type="similarity">
    <text evidence="9">In the C-terminal section; belongs to the HAD-like hydrolase superfamily. MasA/MtnC family.</text>
</comment>
<dbReference type="NCBIfam" id="TIGR03328">
    <property type="entry name" value="salvage_mtnB"/>
    <property type="match status" value="1"/>
</dbReference>
<feature type="binding site" evidence="9">
    <location>
        <position position="208"/>
    </location>
    <ligand>
        <name>Zn(2+)</name>
        <dbReference type="ChEBI" id="CHEBI:29105"/>
    </ligand>
</feature>
<comment type="pathway">
    <text evidence="9">Amino-acid biosynthesis; L-methionine biosynthesis via salvage pathway; L-methionine from S-methyl-5-thio-alpha-D-ribose 1-phosphate: step 3/6.</text>
</comment>
<evidence type="ECO:0000256" key="3">
    <source>
        <dbReference type="ARBA" id="ARBA00022801"/>
    </source>
</evidence>
<dbReference type="InterPro" id="IPR017714">
    <property type="entry name" value="MethylthioRu-1-P_deHdtase_MtnB"/>
</dbReference>
<feature type="region of interest" description="Enolase-phosphatase E1" evidence="9">
    <location>
        <begin position="273"/>
        <end position="512"/>
    </location>
</feature>
<dbReference type="EC" id="4.2.1.109" evidence="9"/>
<proteinExistence type="inferred from homology"/>
<dbReference type="GO" id="GO:0005737">
    <property type="term" value="C:cytoplasm"/>
    <property type="evidence" value="ECO:0007669"/>
    <property type="project" value="InterPro"/>
</dbReference>
<comment type="pathway">
    <text evidence="9">Amino-acid biosynthesis; L-methionine biosynthesis via salvage pathway; L-methionine from S-methyl-5-thio-alpha-D-ribose 1-phosphate: step 4/6.</text>
</comment>
<organism evidence="11 12">
    <name type="scientific">Momordica charantia</name>
    <name type="common">Bitter gourd</name>
    <name type="synonym">Balsam pear</name>
    <dbReference type="NCBI Taxonomy" id="3673"/>
    <lineage>
        <taxon>Eukaryota</taxon>
        <taxon>Viridiplantae</taxon>
        <taxon>Streptophyta</taxon>
        <taxon>Embryophyta</taxon>
        <taxon>Tracheophyta</taxon>
        <taxon>Spermatophyta</taxon>
        <taxon>Magnoliopsida</taxon>
        <taxon>eudicotyledons</taxon>
        <taxon>Gunneridae</taxon>
        <taxon>Pentapetalae</taxon>
        <taxon>rosids</taxon>
        <taxon>fabids</taxon>
        <taxon>Cucurbitales</taxon>
        <taxon>Cucurbitaceae</taxon>
        <taxon>Momordiceae</taxon>
        <taxon>Momordica</taxon>
    </lineage>
</organism>
<evidence type="ECO:0000256" key="7">
    <source>
        <dbReference type="ARBA" id="ARBA00023239"/>
    </source>
</evidence>
<dbReference type="PANTHER" id="PTHR20371">
    <property type="entry name" value="ENOLASE-PHOSPHATASE E1"/>
    <property type="match status" value="1"/>
</dbReference>
<keyword evidence="1 9" id="KW-0028">Amino-acid biosynthesis</keyword>
<dbReference type="Gene3D" id="3.40.225.10">
    <property type="entry name" value="Class II aldolase/adducin N-terminal domain"/>
    <property type="match status" value="1"/>
</dbReference>
<keyword evidence="4 9" id="KW-0862">Zinc</keyword>
<evidence type="ECO:0000313" key="11">
    <source>
        <dbReference type="Proteomes" id="UP000504603"/>
    </source>
</evidence>
<dbReference type="InterPro" id="IPR036412">
    <property type="entry name" value="HAD-like_sf"/>
</dbReference>
<dbReference type="EC" id="3.1.3.77" evidence="9"/>
<dbReference type="SFLD" id="SFLDF00044">
    <property type="entry name" value="enolase-phosphatase"/>
    <property type="match status" value="1"/>
</dbReference>
<evidence type="ECO:0000313" key="12">
    <source>
        <dbReference type="RefSeq" id="XP_022139531.1"/>
    </source>
</evidence>
<dbReference type="GeneID" id="111010423"/>
<evidence type="ECO:0000256" key="4">
    <source>
        <dbReference type="ARBA" id="ARBA00022833"/>
    </source>
</evidence>
<dbReference type="PANTHER" id="PTHR20371:SF1">
    <property type="entry name" value="ENOLASE-PHOSPHATASE E1"/>
    <property type="match status" value="1"/>
</dbReference>
<protein>
    <recommendedName>
        <fullName evidence="9">Probable bifunctional methylthioribulose-1-phosphate dehydratase/enolase-phosphatase E1</fullName>
    </recommendedName>
    <domain>
        <recommendedName>
            <fullName evidence="9">Methylthioribulose-1-phosphate dehydratase</fullName>
            <shortName evidence="9">MTRu-1-P dehydratase</shortName>
            <ecNumber evidence="9">4.2.1.109</ecNumber>
        </recommendedName>
    </domain>
    <domain>
        <recommendedName>
            <fullName evidence="9">Enolase-phosphatase E1</fullName>
            <ecNumber evidence="9">3.1.3.77</ecNumber>
        </recommendedName>
        <alternativeName>
            <fullName evidence="9">2,3-diketo-5-methylthio-1-phosphopentane phosphatase</fullName>
        </alternativeName>
    </domain>
</protein>
<dbReference type="HAMAP" id="MF_03116">
    <property type="entry name" value="Salvage_MtnB_euk"/>
    <property type="match status" value="1"/>
</dbReference>
<feature type="binding site" evidence="9">
    <location>
        <position position="445"/>
    </location>
    <ligand>
        <name>substrate</name>
        <label>2</label>
        <note>for enolase-phosphatase activity</note>
    </ligand>
</feature>
<evidence type="ECO:0000256" key="8">
    <source>
        <dbReference type="ARBA" id="ARBA00023268"/>
    </source>
</evidence>
<keyword evidence="8 9" id="KW-0511">Multifunctional enzyme</keyword>
<dbReference type="Pfam" id="PF00702">
    <property type="entry name" value="Hydrolase"/>
    <property type="match status" value="1"/>
</dbReference>
<evidence type="ECO:0000256" key="2">
    <source>
        <dbReference type="ARBA" id="ARBA00022723"/>
    </source>
</evidence>
<dbReference type="AlphaFoldDB" id="A0A6J1CCY8"/>
<dbReference type="FunFam" id="3.40.50.1000:FF:000088">
    <property type="entry name" value="Probable bifunctional methylthioribulose-1-phosphate dehydratase/enolase-phosphatase E1"/>
    <property type="match status" value="1"/>
</dbReference>
<dbReference type="FunFam" id="1.10.720.60:FF:000001">
    <property type="entry name" value="Probable bifunctional methylthioribulose-1-phosphate dehydratase/enolase-phosphatase E1"/>
    <property type="match status" value="1"/>
</dbReference>
<evidence type="ECO:0000256" key="1">
    <source>
        <dbReference type="ARBA" id="ARBA00022605"/>
    </source>
</evidence>
<name>A0A6J1CCY8_MOMCH</name>
<dbReference type="NCBIfam" id="TIGR01691">
    <property type="entry name" value="enolase-ppase"/>
    <property type="match status" value="1"/>
</dbReference>
<keyword evidence="6 9" id="KW-0486">Methionine biosynthesis</keyword>